<keyword evidence="3" id="KW-0789">Thiol protease inhibitor</keyword>
<dbReference type="GO" id="GO:0004869">
    <property type="term" value="F:cysteine-type endopeptidase inhibitor activity"/>
    <property type="evidence" value="ECO:0007669"/>
    <property type="project" value="UniProtKB-KW"/>
</dbReference>
<comment type="similarity">
    <text evidence="1">Belongs to the cystatin family.</text>
</comment>
<dbReference type="AlphaFoldDB" id="A0A8J6KCX9"/>
<dbReference type="EMBL" id="WNTK01000005">
    <property type="protein sequence ID" value="KAG9484219.1"/>
    <property type="molecule type" value="Genomic_DNA"/>
</dbReference>
<dbReference type="GO" id="GO:0005615">
    <property type="term" value="C:extracellular space"/>
    <property type="evidence" value="ECO:0007669"/>
    <property type="project" value="TreeGrafter"/>
</dbReference>
<evidence type="ECO:0000313" key="7">
    <source>
        <dbReference type="EMBL" id="KAG9484219.1"/>
    </source>
</evidence>
<feature type="signal peptide" evidence="5">
    <location>
        <begin position="1"/>
        <end position="20"/>
    </location>
</feature>
<proteinExistence type="inferred from homology"/>
<evidence type="ECO:0000256" key="2">
    <source>
        <dbReference type="ARBA" id="ARBA00022690"/>
    </source>
</evidence>
<dbReference type="OrthoDB" id="1908104at2759"/>
<evidence type="ECO:0000313" key="8">
    <source>
        <dbReference type="Proteomes" id="UP000770717"/>
    </source>
</evidence>
<dbReference type="CDD" id="cd00042">
    <property type="entry name" value="CY"/>
    <property type="match status" value="1"/>
</dbReference>
<keyword evidence="2" id="KW-0646">Protease inhibitor</keyword>
<keyword evidence="8" id="KW-1185">Reference proteome</keyword>
<organism evidence="7 8">
    <name type="scientific">Eleutherodactylus coqui</name>
    <name type="common">Puerto Rican coqui</name>
    <dbReference type="NCBI Taxonomy" id="57060"/>
    <lineage>
        <taxon>Eukaryota</taxon>
        <taxon>Metazoa</taxon>
        <taxon>Chordata</taxon>
        <taxon>Craniata</taxon>
        <taxon>Vertebrata</taxon>
        <taxon>Euteleostomi</taxon>
        <taxon>Amphibia</taxon>
        <taxon>Batrachia</taxon>
        <taxon>Anura</taxon>
        <taxon>Neobatrachia</taxon>
        <taxon>Hyloidea</taxon>
        <taxon>Eleutherodactylidae</taxon>
        <taxon>Eleutherodactylinae</taxon>
        <taxon>Eleutherodactylus</taxon>
        <taxon>Eleutherodactylus</taxon>
    </lineage>
</organism>
<dbReference type="FunFam" id="3.10.450.10:FF:000004">
    <property type="entry name" value="Cystatin C"/>
    <property type="match status" value="1"/>
</dbReference>
<name>A0A8J6KCX9_ELECQ</name>
<evidence type="ECO:0000256" key="1">
    <source>
        <dbReference type="ARBA" id="ARBA00009403"/>
    </source>
</evidence>
<dbReference type="SUPFAM" id="SSF54403">
    <property type="entry name" value="Cystatin/monellin"/>
    <property type="match status" value="1"/>
</dbReference>
<gene>
    <name evidence="7" type="ORF">GDO78_009892</name>
</gene>
<evidence type="ECO:0000259" key="6">
    <source>
        <dbReference type="SMART" id="SM00043"/>
    </source>
</evidence>
<dbReference type="GO" id="GO:0031982">
    <property type="term" value="C:vesicle"/>
    <property type="evidence" value="ECO:0007669"/>
    <property type="project" value="TreeGrafter"/>
</dbReference>
<keyword evidence="4" id="KW-1015">Disulfide bond</keyword>
<dbReference type="InterPro" id="IPR046350">
    <property type="entry name" value="Cystatin_sf"/>
</dbReference>
<dbReference type="EMBL" id="WNTK01000005">
    <property type="protein sequence ID" value="KAG9484220.1"/>
    <property type="molecule type" value="Genomic_DNA"/>
</dbReference>
<reference evidence="7" key="1">
    <citation type="thesis" date="2020" institute="ProQuest LLC" country="789 East Eisenhower Parkway, Ann Arbor, MI, USA">
        <title>Comparative Genomics and Chromosome Evolution.</title>
        <authorList>
            <person name="Mudd A.B."/>
        </authorList>
    </citation>
    <scope>NUCLEOTIDE SEQUENCE</scope>
    <source>
        <strain evidence="7">HN-11 Male</strain>
        <tissue evidence="7">Kidney and liver</tissue>
    </source>
</reference>
<dbReference type="GO" id="GO:0005737">
    <property type="term" value="C:cytoplasm"/>
    <property type="evidence" value="ECO:0007669"/>
    <property type="project" value="TreeGrafter"/>
</dbReference>
<dbReference type="SMART" id="SM00043">
    <property type="entry name" value="CY"/>
    <property type="match status" value="1"/>
</dbReference>
<sequence>MAINPYTCFIVASFLACAIGGGMMTGSYTSIPTNNTNVVQAANFAVMRYNQQSNDAHFYKRLDISSAEKQLVNGINYMITMQIGETSCRKNEVSGSGSGPSCDVANSDVLKIKSCIFKVYKSFTPEQLSLQNVKCTLDS</sequence>
<dbReference type="Gene3D" id="3.10.450.10">
    <property type="match status" value="1"/>
</dbReference>
<dbReference type="Pfam" id="PF00031">
    <property type="entry name" value="Cystatin"/>
    <property type="match status" value="1"/>
</dbReference>
<dbReference type="EMBL" id="WNTK01000005">
    <property type="protein sequence ID" value="KAG9484218.1"/>
    <property type="molecule type" value="Genomic_DNA"/>
</dbReference>
<evidence type="ECO:0000256" key="3">
    <source>
        <dbReference type="ARBA" id="ARBA00022704"/>
    </source>
</evidence>
<accession>A0A8J6KCX9</accession>
<dbReference type="InterPro" id="IPR000010">
    <property type="entry name" value="Cystatin_dom"/>
</dbReference>
<keyword evidence="5" id="KW-0732">Signal</keyword>
<evidence type="ECO:0000256" key="5">
    <source>
        <dbReference type="SAM" id="SignalP"/>
    </source>
</evidence>
<protein>
    <recommendedName>
        <fullName evidence="6">Cystatin domain-containing protein</fullName>
    </recommendedName>
</protein>
<feature type="domain" description="Cystatin" evidence="6">
    <location>
        <begin position="23"/>
        <end position="136"/>
    </location>
</feature>
<dbReference type="PANTHER" id="PTHR46186:SF2">
    <property type="entry name" value="CYSTATIN"/>
    <property type="match status" value="1"/>
</dbReference>
<comment type="caution">
    <text evidence="7">The sequence shown here is derived from an EMBL/GenBank/DDBJ whole genome shotgun (WGS) entry which is preliminary data.</text>
</comment>
<dbReference type="Proteomes" id="UP000770717">
    <property type="component" value="Unassembled WGS sequence"/>
</dbReference>
<dbReference type="PANTHER" id="PTHR46186">
    <property type="entry name" value="CYSTATIN"/>
    <property type="match status" value="1"/>
</dbReference>
<evidence type="ECO:0000256" key="4">
    <source>
        <dbReference type="ARBA" id="ARBA00023157"/>
    </source>
</evidence>
<feature type="chain" id="PRO_5035416053" description="Cystatin domain-containing protein" evidence="5">
    <location>
        <begin position="21"/>
        <end position="139"/>
    </location>
</feature>